<evidence type="ECO:0000256" key="2">
    <source>
        <dbReference type="ARBA" id="ARBA00023015"/>
    </source>
</evidence>
<dbReference type="InterPro" id="IPR051439">
    <property type="entry name" value="XlnR/Xlr1"/>
</dbReference>
<dbReference type="Proteomes" id="UP000184330">
    <property type="component" value="Unassembled WGS sequence"/>
</dbReference>
<organism evidence="8 9">
    <name type="scientific">Phialocephala subalpina</name>
    <dbReference type="NCBI Taxonomy" id="576137"/>
    <lineage>
        <taxon>Eukaryota</taxon>
        <taxon>Fungi</taxon>
        <taxon>Dikarya</taxon>
        <taxon>Ascomycota</taxon>
        <taxon>Pezizomycotina</taxon>
        <taxon>Leotiomycetes</taxon>
        <taxon>Helotiales</taxon>
        <taxon>Mollisiaceae</taxon>
        <taxon>Phialocephala</taxon>
        <taxon>Phialocephala fortinii species complex</taxon>
    </lineage>
</organism>
<gene>
    <name evidence="8" type="ORF">PAC_00134</name>
</gene>
<feature type="region of interest" description="Disordered" evidence="6">
    <location>
        <begin position="1"/>
        <end position="42"/>
    </location>
</feature>
<evidence type="ECO:0000256" key="3">
    <source>
        <dbReference type="ARBA" id="ARBA00023125"/>
    </source>
</evidence>
<dbReference type="EMBL" id="FJOG01000001">
    <property type="protein sequence ID" value="CZR50262.1"/>
    <property type="molecule type" value="Genomic_DNA"/>
</dbReference>
<keyword evidence="3" id="KW-0238">DNA-binding</keyword>
<keyword evidence="4" id="KW-0804">Transcription</keyword>
<keyword evidence="1" id="KW-0862">Zinc</keyword>
<sequence length="835" mass="93158">MSHVGMITQNDTQSQEARDAAVSNDERTPTSELANIGPPTVNPCAHCKDSNLQCTYNRQSRRRGRVATGSKRAQAGTESEIRSRNSMVEGPRQDGFTATSPNSLQMSKIQYLSSLENGTLESAIHPAFDSLSLNPGDAGIDSVESMQDWWNMPEFNFGFGASNFNYASNSMRGNTPHGMESVLSNGNGEGARSGDHIPRSQQIESTTADDIPPSNRSNSEGASSQSSRSSVQNSLQAMGQPSQPQLKYPVLIPLLPHLGSIVSSSVACDLLEAYFATSAGNIFQPSSPYLISHVFRKDAFLRSKSYRRCRPVLLASILWVAAQAGERPFFGNDHNARAQLTQKLFNLVIRLLDTGFSYNSANAHPTPMINVEPGKEKTPEIPMPSSIDDQNAASLDIVITYMHLAVVMSASELKPVGYQWWHSAFQMAKDMRLNCEIPIFHSRHNPNENSTSPEPSFERDCDPAKGREESQSGHSFDPGRGSSAEWLSSVTGYDVKYSRITQEQREERRRVWWVLYILDRHLALCFNSPLALKDAECQGLLLPMSEAVWQGYCDENSAQIQKELSHQRRGPVTDCKGIEMFDLFIAIAAILGQIIDFHHAKSHPQWNSLFLDSSVTSAYHNTLSAQVEKFGRSLCDIEASPESPRRQVGDILESPLTRILAISIRNQRKMVILYGRYMMHILFILLYGKWDLESMMNDRDQWWSSPASSTTVSHAISAAEALDALLEVDYDLSFSPNFFGIYLLHGSFVHIGAATKFQGQTAPAVLRSCLTFSRAHEVCVVTFHNEYQRKLRRLIVWTLMNIKRLPEKPPADEVSVYQKIIRLYRWSTDGTGLGI</sequence>
<evidence type="ECO:0000256" key="4">
    <source>
        <dbReference type="ARBA" id="ARBA00023163"/>
    </source>
</evidence>
<name>A0A1L7WBU3_9HELO</name>
<accession>A0A1L7WBU3</accession>
<feature type="domain" description="Xylanolytic transcriptional activator regulatory" evidence="7">
    <location>
        <begin position="417"/>
        <end position="547"/>
    </location>
</feature>
<dbReference type="GO" id="GO:0006351">
    <property type="term" value="P:DNA-templated transcription"/>
    <property type="evidence" value="ECO:0007669"/>
    <property type="project" value="InterPro"/>
</dbReference>
<evidence type="ECO:0000259" key="7">
    <source>
        <dbReference type="SMART" id="SM00906"/>
    </source>
</evidence>
<keyword evidence="5" id="KW-0539">Nucleus</keyword>
<dbReference type="GO" id="GO:0003677">
    <property type="term" value="F:DNA binding"/>
    <property type="evidence" value="ECO:0007669"/>
    <property type="project" value="UniProtKB-KW"/>
</dbReference>
<feature type="region of interest" description="Disordered" evidence="6">
    <location>
        <begin position="57"/>
        <end position="83"/>
    </location>
</feature>
<evidence type="ECO:0000313" key="8">
    <source>
        <dbReference type="EMBL" id="CZR50262.1"/>
    </source>
</evidence>
<feature type="compositionally biased region" description="Polar residues" evidence="6">
    <location>
        <begin position="199"/>
        <end position="208"/>
    </location>
</feature>
<dbReference type="OrthoDB" id="5600212at2759"/>
<feature type="compositionally biased region" description="Low complexity" evidence="6">
    <location>
        <begin position="214"/>
        <end position="234"/>
    </location>
</feature>
<dbReference type="PANTHER" id="PTHR47663">
    <property type="entry name" value="XYLANOLYTIC TRANSCRIPTIONAL ACTIVATOR XLNR-RELATED"/>
    <property type="match status" value="1"/>
</dbReference>
<dbReference type="STRING" id="576137.A0A1L7WBU3"/>
<proteinExistence type="predicted"/>
<dbReference type="AlphaFoldDB" id="A0A1L7WBU3"/>
<dbReference type="Pfam" id="PF04082">
    <property type="entry name" value="Fungal_trans"/>
    <property type="match status" value="1"/>
</dbReference>
<evidence type="ECO:0000256" key="6">
    <source>
        <dbReference type="SAM" id="MobiDB-lite"/>
    </source>
</evidence>
<dbReference type="CDD" id="cd12148">
    <property type="entry name" value="fungal_TF_MHR"/>
    <property type="match status" value="1"/>
</dbReference>
<evidence type="ECO:0000256" key="1">
    <source>
        <dbReference type="ARBA" id="ARBA00022833"/>
    </source>
</evidence>
<feature type="region of interest" description="Disordered" evidence="6">
    <location>
        <begin position="443"/>
        <end position="483"/>
    </location>
</feature>
<reference evidence="8 9" key="1">
    <citation type="submission" date="2016-03" db="EMBL/GenBank/DDBJ databases">
        <authorList>
            <person name="Ploux O."/>
        </authorList>
    </citation>
    <scope>NUCLEOTIDE SEQUENCE [LARGE SCALE GENOMIC DNA]</scope>
    <source>
        <strain evidence="8 9">UAMH 11012</strain>
    </source>
</reference>
<feature type="region of interest" description="Disordered" evidence="6">
    <location>
        <begin position="177"/>
        <end position="241"/>
    </location>
</feature>
<evidence type="ECO:0000313" key="9">
    <source>
        <dbReference type="Proteomes" id="UP000184330"/>
    </source>
</evidence>
<protein>
    <recommendedName>
        <fullName evidence="7">Xylanolytic transcriptional activator regulatory domain-containing protein</fullName>
    </recommendedName>
</protein>
<evidence type="ECO:0000256" key="5">
    <source>
        <dbReference type="ARBA" id="ARBA00023242"/>
    </source>
</evidence>
<dbReference type="SMART" id="SM00906">
    <property type="entry name" value="Fungal_trans"/>
    <property type="match status" value="1"/>
</dbReference>
<feature type="compositionally biased region" description="Basic and acidic residues" evidence="6">
    <location>
        <begin position="16"/>
        <end position="29"/>
    </location>
</feature>
<dbReference type="GO" id="GO:0008270">
    <property type="term" value="F:zinc ion binding"/>
    <property type="evidence" value="ECO:0007669"/>
    <property type="project" value="InterPro"/>
</dbReference>
<dbReference type="PANTHER" id="PTHR47663:SF1">
    <property type="entry name" value="XYLANOLYTIC TRANSCRIPTIONAL ACTIVATOR XLNR-RELATED"/>
    <property type="match status" value="1"/>
</dbReference>
<feature type="compositionally biased region" description="Basic and acidic residues" evidence="6">
    <location>
        <begin position="456"/>
        <end position="471"/>
    </location>
</feature>
<keyword evidence="2" id="KW-0805">Transcription regulation</keyword>
<keyword evidence="9" id="KW-1185">Reference proteome</keyword>
<dbReference type="InterPro" id="IPR007219">
    <property type="entry name" value="XnlR_reg_dom"/>
</dbReference>